<evidence type="ECO:0000313" key="1">
    <source>
        <dbReference type="EMBL" id="ACD76085.1"/>
    </source>
</evidence>
<dbReference type="AlphaFoldDB" id="B3GPP7"/>
<protein>
    <submittedName>
        <fullName evidence="1">Uncharacterized protein</fullName>
    </submittedName>
</protein>
<keyword evidence="1" id="KW-0614">Plasmid</keyword>
<organism evidence="1">
    <name type="scientific">Actinobacillus pleuropneumoniae</name>
    <name type="common">Haemophilus pleuropneumoniae</name>
    <dbReference type="NCBI Taxonomy" id="715"/>
    <lineage>
        <taxon>Bacteria</taxon>
        <taxon>Pseudomonadati</taxon>
        <taxon>Pseudomonadota</taxon>
        <taxon>Gammaproteobacteria</taxon>
        <taxon>Pasteurellales</taxon>
        <taxon>Pasteurellaceae</taxon>
        <taxon>Actinobacillus</taxon>
    </lineage>
</organism>
<proteinExistence type="predicted"/>
<sequence>MNYELLFLFSKALRIISLTDLGSTPARLFANASSSRAVSNDLGKEKLVLTIESSTLILPYGLSTSCSTNFSVSFSVILLLFNAIKHLIN</sequence>
<dbReference type="EMBL" id="EU715370">
    <property type="protein sequence ID" value="ACD76085.1"/>
    <property type="molecule type" value="Genomic_DNA"/>
</dbReference>
<geneLocation type="plasmid" evidence="1">
    <name>pHB0503</name>
</geneLocation>
<accession>B3GPP7</accession>
<name>B3GPP7_ACTPL</name>
<reference evidence="1" key="1">
    <citation type="journal article" date="2009" name="Plasmid">
        <title>Analysis of an Actinobacillus pleuropneumoniae multi-resistance plasmid, pHB0503.</title>
        <authorList>
            <person name="Kang M."/>
            <person name="Zhou R."/>
            <person name="Liu L."/>
            <person name="Langford P.R."/>
            <person name="Chen H."/>
        </authorList>
    </citation>
    <scope>NUCLEOTIDE SEQUENCE</scope>
    <source>
        <strain evidence="1">APPHB0503</strain>
        <plasmid evidence="1">pHB0503</plasmid>
    </source>
</reference>